<dbReference type="Proteomes" id="UP000589036">
    <property type="component" value="Unassembled WGS sequence"/>
</dbReference>
<dbReference type="GO" id="GO:0003676">
    <property type="term" value="F:nucleic acid binding"/>
    <property type="evidence" value="ECO:0007669"/>
    <property type="project" value="InterPro"/>
</dbReference>
<evidence type="ECO:0000313" key="2">
    <source>
        <dbReference type="EMBL" id="NYE46883.1"/>
    </source>
</evidence>
<dbReference type="GO" id="GO:0046872">
    <property type="term" value="F:metal ion binding"/>
    <property type="evidence" value="ECO:0007669"/>
    <property type="project" value="InterPro"/>
</dbReference>
<dbReference type="PROSITE" id="PS01070">
    <property type="entry name" value="NUCLEASE_NON_SPEC"/>
    <property type="match status" value="1"/>
</dbReference>
<dbReference type="InterPro" id="IPR007278">
    <property type="entry name" value="DUF397"/>
</dbReference>
<comment type="caution">
    <text evidence="2">The sequence shown here is derived from an EMBL/GenBank/DDBJ whole genome shotgun (WGS) entry which is preliminary data.</text>
</comment>
<name>A0A852TVM8_9ACTN</name>
<protein>
    <recommendedName>
        <fullName evidence="1">DUF397 domain-containing protein</fullName>
    </recommendedName>
</protein>
<dbReference type="AlphaFoldDB" id="A0A852TVM8"/>
<keyword evidence="3" id="KW-1185">Reference proteome</keyword>
<proteinExistence type="predicted"/>
<gene>
    <name evidence="2" type="ORF">HDA32_002003</name>
</gene>
<dbReference type="EMBL" id="JACCCC010000001">
    <property type="protein sequence ID" value="NYE46883.1"/>
    <property type="molecule type" value="Genomic_DNA"/>
</dbReference>
<sequence>MKSEFEFHKSSYSANGQNCVEVAENVPGVAAVRDTKSRDRGHLPFAAGEWSAFLEAVKHGEL</sequence>
<dbReference type="Pfam" id="PF04149">
    <property type="entry name" value="DUF397"/>
    <property type="match status" value="1"/>
</dbReference>
<reference evidence="2 3" key="1">
    <citation type="submission" date="2020-07" db="EMBL/GenBank/DDBJ databases">
        <title>Sequencing the genomes of 1000 actinobacteria strains.</title>
        <authorList>
            <person name="Klenk H.-P."/>
        </authorList>
    </citation>
    <scope>NUCLEOTIDE SEQUENCE [LARGE SCALE GENOMIC DNA]</scope>
    <source>
        <strain evidence="2 3">CXB654</strain>
    </source>
</reference>
<dbReference type="InterPro" id="IPR018524">
    <property type="entry name" value="DNA/RNA_endonuclease_AS"/>
</dbReference>
<dbReference type="RefSeq" id="WP_179642915.1">
    <property type="nucleotide sequence ID" value="NZ_BAAAYY010000001.1"/>
</dbReference>
<evidence type="ECO:0000259" key="1">
    <source>
        <dbReference type="Pfam" id="PF04149"/>
    </source>
</evidence>
<dbReference type="GO" id="GO:0016787">
    <property type="term" value="F:hydrolase activity"/>
    <property type="evidence" value="ECO:0007669"/>
    <property type="project" value="InterPro"/>
</dbReference>
<evidence type="ECO:0000313" key="3">
    <source>
        <dbReference type="Proteomes" id="UP000589036"/>
    </source>
</evidence>
<accession>A0A852TVM8</accession>
<feature type="domain" description="DUF397" evidence="1">
    <location>
        <begin position="7"/>
        <end position="58"/>
    </location>
</feature>
<organism evidence="2 3">
    <name type="scientific">Spinactinospora alkalitolerans</name>
    <dbReference type="NCBI Taxonomy" id="687207"/>
    <lineage>
        <taxon>Bacteria</taxon>
        <taxon>Bacillati</taxon>
        <taxon>Actinomycetota</taxon>
        <taxon>Actinomycetes</taxon>
        <taxon>Streptosporangiales</taxon>
        <taxon>Nocardiopsidaceae</taxon>
        <taxon>Spinactinospora</taxon>
    </lineage>
</organism>